<sequence>MNINVFKHTSCLRGESPLIHGSNRKSLKVTSSKGSVQSDEYKTRVRRSKSRTNPVKLSYSAWDSKQKVQRIHVNCTSDTDVTTEGSLAIHGMFKRWLTVLPLVPRNQDETFFLIHRILKWIRCNFLGMDATIKIPAIIFIPLFLTVNVKYRAHVTKELLPLWICGPLLIALYIKTLQVLCSLYVFSFEQSVKLLTTLHGKVIAVHFWQHVVNFMNLDHKHELKRIWKDFQVWLVDTGLDFVGSVWSYRKMIVVLKMAKIM</sequence>
<dbReference type="InParanoid" id="A0A251VE45"/>
<dbReference type="OrthoDB" id="748739at2759"/>
<dbReference type="Proteomes" id="UP000215914">
    <property type="component" value="Chromosome 2"/>
</dbReference>
<evidence type="ECO:0000313" key="4">
    <source>
        <dbReference type="EMBL" id="OTG33549.1"/>
    </source>
</evidence>
<protein>
    <submittedName>
        <fullName evidence="4">Uncharacterized protein</fullName>
    </submittedName>
</protein>
<evidence type="ECO:0000256" key="1">
    <source>
        <dbReference type="SAM" id="MobiDB-lite"/>
    </source>
</evidence>
<dbReference type="PANTHER" id="PTHR48223">
    <property type="entry name" value="DEFECTIVE 2759, PUTATIVE ISOFORM 1-RELATED"/>
    <property type="match status" value="1"/>
</dbReference>
<dbReference type="Gramene" id="mRNA:HanXRQr2_Chr02g0051491">
    <property type="protein sequence ID" value="mRNA:HanXRQr2_Chr02g0051491"/>
    <property type="gene ID" value="HanXRQr2_Chr02g0051491"/>
</dbReference>
<keyword evidence="5" id="KW-1185">Reference proteome</keyword>
<evidence type="ECO:0000313" key="3">
    <source>
        <dbReference type="EMBL" id="KAF5817305.1"/>
    </source>
</evidence>
<feature type="region of interest" description="Disordered" evidence="1">
    <location>
        <begin position="29"/>
        <end position="52"/>
    </location>
</feature>
<dbReference type="EMBL" id="MNCJ02000317">
    <property type="protein sequence ID" value="KAF5817305.1"/>
    <property type="molecule type" value="Genomic_DNA"/>
</dbReference>
<evidence type="ECO:0000313" key="5">
    <source>
        <dbReference type="Proteomes" id="UP000215914"/>
    </source>
</evidence>
<feature type="transmembrane region" description="Helical" evidence="2">
    <location>
        <begin position="125"/>
        <end position="146"/>
    </location>
</feature>
<feature type="transmembrane region" description="Helical" evidence="2">
    <location>
        <begin position="158"/>
        <end position="185"/>
    </location>
</feature>
<evidence type="ECO:0000256" key="2">
    <source>
        <dbReference type="SAM" id="Phobius"/>
    </source>
</evidence>
<feature type="compositionally biased region" description="Polar residues" evidence="1">
    <location>
        <begin position="29"/>
        <end position="38"/>
    </location>
</feature>
<name>A0A251VE45_HELAN</name>
<accession>A0A251VE45</accession>
<reference evidence="3 5" key="1">
    <citation type="journal article" date="2017" name="Nature">
        <title>The sunflower genome provides insights into oil metabolism, flowering and Asterid evolution.</title>
        <authorList>
            <person name="Badouin H."/>
            <person name="Gouzy J."/>
            <person name="Grassa C.J."/>
            <person name="Murat F."/>
            <person name="Staton S.E."/>
            <person name="Cottret L."/>
            <person name="Lelandais-Briere C."/>
            <person name="Owens G.L."/>
            <person name="Carrere S."/>
            <person name="Mayjonade B."/>
            <person name="Legrand L."/>
            <person name="Gill N."/>
            <person name="Kane N.C."/>
            <person name="Bowers J.E."/>
            <person name="Hubner S."/>
            <person name="Bellec A."/>
            <person name="Berard A."/>
            <person name="Berges H."/>
            <person name="Blanchet N."/>
            <person name="Boniface M.C."/>
            <person name="Brunel D."/>
            <person name="Catrice O."/>
            <person name="Chaidir N."/>
            <person name="Claudel C."/>
            <person name="Donnadieu C."/>
            <person name="Faraut T."/>
            <person name="Fievet G."/>
            <person name="Helmstetter N."/>
            <person name="King M."/>
            <person name="Knapp S.J."/>
            <person name="Lai Z."/>
            <person name="Le Paslier M.C."/>
            <person name="Lippi Y."/>
            <person name="Lorenzon L."/>
            <person name="Mandel J.R."/>
            <person name="Marage G."/>
            <person name="Marchand G."/>
            <person name="Marquand E."/>
            <person name="Bret-Mestries E."/>
            <person name="Morien E."/>
            <person name="Nambeesan S."/>
            <person name="Nguyen T."/>
            <person name="Pegot-Espagnet P."/>
            <person name="Pouilly N."/>
            <person name="Raftis F."/>
            <person name="Sallet E."/>
            <person name="Schiex T."/>
            <person name="Thomas J."/>
            <person name="Vandecasteele C."/>
            <person name="Vares D."/>
            <person name="Vear F."/>
            <person name="Vautrin S."/>
            <person name="Crespi M."/>
            <person name="Mangin B."/>
            <person name="Burke J.M."/>
            <person name="Salse J."/>
            <person name="Munos S."/>
            <person name="Vincourt P."/>
            <person name="Rieseberg L.H."/>
            <person name="Langlade N.B."/>
        </authorList>
    </citation>
    <scope>NUCLEOTIDE SEQUENCE [LARGE SCALE GENOMIC DNA]</scope>
    <source>
        <strain evidence="5">cv. SF193</strain>
        <tissue evidence="3">Leaves</tissue>
    </source>
</reference>
<reference evidence="4" key="2">
    <citation type="submission" date="2017-02" db="EMBL/GenBank/DDBJ databases">
        <title>Sunflower complete genome.</title>
        <authorList>
            <person name="Langlade N."/>
            <person name="Munos S."/>
        </authorList>
    </citation>
    <scope>NUCLEOTIDE SEQUENCE [LARGE SCALE GENOMIC DNA]</scope>
    <source>
        <tissue evidence="4">Leaves</tissue>
    </source>
</reference>
<gene>
    <name evidence="4" type="ORF">HannXRQ_Chr02g0035961</name>
    <name evidence="3" type="ORF">HanXRQr2_Chr02g0051491</name>
</gene>
<keyword evidence="2" id="KW-1133">Transmembrane helix</keyword>
<dbReference type="OMA" id="ILKWIRC"/>
<dbReference type="PANTHER" id="PTHR48223:SF2">
    <property type="entry name" value="ABC TRANSMEMBRANE TYPE-1 DOMAIN-CONTAINING PROTEIN"/>
    <property type="match status" value="1"/>
</dbReference>
<keyword evidence="2" id="KW-0812">Transmembrane</keyword>
<organism evidence="4 5">
    <name type="scientific">Helianthus annuus</name>
    <name type="common">Common sunflower</name>
    <dbReference type="NCBI Taxonomy" id="4232"/>
    <lineage>
        <taxon>Eukaryota</taxon>
        <taxon>Viridiplantae</taxon>
        <taxon>Streptophyta</taxon>
        <taxon>Embryophyta</taxon>
        <taxon>Tracheophyta</taxon>
        <taxon>Spermatophyta</taxon>
        <taxon>Magnoliopsida</taxon>
        <taxon>eudicotyledons</taxon>
        <taxon>Gunneridae</taxon>
        <taxon>Pentapetalae</taxon>
        <taxon>asterids</taxon>
        <taxon>campanulids</taxon>
        <taxon>Asterales</taxon>
        <taxon>Asteraceae</taxon>
        <taxon>Asteroideae</taxon>
        <taxon>Heliantheae alliance</taxon>
        <taxon>Heliantheae</taxon>
        <taxon>Helianthus</taxon>
    </lineage>
</organism>
<reference evidence="3" key="3">
    <citation type="submission" date="2020-06" db="EMBL/GenBank/DDBJ databases">
        <title>Helianthus annuus Genome sequencing and assembly Release 2.</title>
        <authorList>
            <person name="Gouzy J."/>
            <person name="Langlade N."/>
            <person name="Munos S."/>
        </authorList>
    </citation>
    <scope>NUCLEOTIDE SEQUENCE</scope>
    <source>
        <tissue evidence="3">Leaves</tissue>
    </source>
</reference>
<dbReference type="EMBL" id="CM007891">
    <property type="protein sequence ID" value="OTG33549.1"/>
    <property type="molecule type" value="Genomic_DNA"/>
</dbReference>
<proteinExistence type="predicted"/>
<keyword evidence="2" id="KW-0472">Membrane</keyword>
<dbReference type="AlphaFoldDB" id="A0A251VE45"/>